<accession>A0A2C8ZMH0</accession>
<reference evidence="2 3" key="1">
    <citation type="submission" date="2017-09" db="EMBL/GenBank/DDBJ databases">
        <authorList>
            <person name="Ehlers B."/>
            <person name="Leendertz F.H."/>
        </authorList>
    </citation>
    <scope>NUCLEOTIDE SEQUENCE [LARGE SCALE GENOMIC DNA]</scope>
    <source>
        <strain evidence="2 3">CGMCC 1.05381</strain>
    </source>
</reference>
<organism evidence="2 3">
    <name type="scientific">Salinibacterium xinjiangense</name>
    <dbReference type="NCBI Taxonomy" id="386302"/>
    <lineage>
        <taxon>Bacteria</taxon>
        <taxon>Bacillati</taxon>
        <taxon>Actinomycetota</taxon>
        <taxon>Actinomycetes</taxon>
        <taxon>Micrococcales</taxon>
        <taxon>Microbacteriaceae</taxon>
        <taxon>Salinibacterium</taxon>
    </lineage>
</organism>
<keyword evidence="2" id="KW-0378">Hydrolase</keyword>
<feature type="transmembrane region" description="Helical" evidence="1">
    <location>
        <begin position="44"/>
        <end position="67"/>
    </location>
</feature>
<evidence type="ECO:0000313" key="3">
    <source>
        <dbReference type="Proteomes" id="UP000219440"/>
    </source>
</evidence>
<sequence length="447" mass="46005">MDAFLSDIRVIGGPIPIVVVVLAVLAAAGLIIRRAPRGRPRSRWAVTVLIALLAGAGLGLLACWVVGDLMNAFDVQLSPTSRAWVAIACAGMALAIANLRAVRIRRRAGAVASIVLFALLGGLGVNADFGQYTTVGSMLGTSSFAPLPAVDLALQRAGAGTDSASEHELWKTWAAPAGIAARGIVGAVTIPASVSHFAARDALVYLPPAALVPHPPALPVLVMMSGQPGSPEDVFLAGHLDKIMDAIAAEHDGLAPIVVVPDQLSAPTINPMCVDSAAGNSATYLTNDVPTWIRANLDVQSAATGWGVGGFSQGGTCAIQLGAGHPEIFGSIMDISGELEPKAGSPEQTIARGFGGNSAAYDRAKPLAILSRESPYRDTVAIFAAGSLDSRYMPRIATIAAAAQLAGMQSTVLTSPGTAHDWSTVRYAFEHGMPAIYAQMGLSRPAS</sequence>
<dbReference type="InterPro" id="IPR050583">
    <property type="entry name" value="Mycobacterial_A85_antigen"/>
</dbReference>
<dbReference type="GO" id="GO:0016787">
    <property type="term" value="F:hydrolase activity"/>
    <property type="evidence" value="ECO:0007669"/>
    <property type="project" value="UniProtKB-KW"/>
</dbReference>
<protein>
    <submittedName>
        <fullName evidence="2">S-formylglutathione hydrolase FrmB</fullName>
    </submittedName>
</protein>
<proteinExistence type="predicted"/>
<keyword evidence="1" id="KW-1133">Transmembrane helix</keyword>
<keyword evidence="3" id="KW-1185">Reference proteome</keyword>
<keyword evidence="1" id="KW-0472">Membrane</keyword>
<dbReference type="EMBL" id="OCST01000003">
    <property type="protein sequence ID" value="SOE66197.1"/>
    <property type="molecule type" value="Genomic_DNA"/>
</dbReference>
<feature type="transmembrane region" description="Helical" evidence="1">
    <location>
        <begin position="83"/>
        <end position="101"/>
    </location>
</feature>
<gene>
    <name evidence="2" type="ORF">SAMN06296378_1691</name>
</gene>
<feature type="transmembrane region" description="Helical" evidence="1">
    <location>
        <begin position="108"/>
        <end position="127"/>
    </location>
</feature>
<dbReference type="RefSeq" id="WP_097060784.1">
    <property type="nucleotide sequence ID" value="NZ_BMLC01000001.1"/>
</dbReference>
<dbReference type="Gene3D" id="3.40.50.1820">
    <property type="entry name" value="alpha/beta hydrolase"/>
    <property type="match status" value="1"/>
</dbReference>
<dbReference type="OrthoDB" id="3723842at2"/>
<evidence type="ECO:0000256" key="1">
    <source>
        <dbReference type="SAM" id="Phobius"/>
    </source>
</evidence>
<dbReference type="GO" id="GO:0016747">
    <property type="term" value="F:acyltransferase activity, transferring groups other than amino-acyl groups"/>
    <property type="evidence" value="ECO:0007669"/>
    <property type="project" value="TreeGrafter"/>
</dbReference>
<evidence type="ECO:0000313" key="2">
    <source>
        <dbReference type="EMBL" id="SOE66197.1"/>
    </source>
</evidence>
<dbReference type="InterPro" id="IPR029058">
    <property type="entry name" value="AB_hydrolase_fold"/>
</dbReference>
<feature type="transmembrane region" description="Helical" evidence="1">
    <location>
        <begin position="12"/>
        <end position="32"/>
    </location>
</feature>
<keyword evidence="1" id="KW-0812">Transmembrane</keyword>
<name>A0A2C8ZMH0_9MICO</name>
<dbReference type="InterPro" id="IPR000801">
    <property type="entry name" value="Esterase-like"/>
</dbReference>
<dbReference type="SUPFAM" id="SSF53474">
    <property type="entry name" value="alpha/beta-Hydrolases"/>
    <property type="match status" value="1"/>
</dbReference>
<dbReference type="PANTHER" id="PTHR48098:SF1">
    <property type="entry name" value="DIACYLGLYCEROL ACYLTRANSFERASE_MYCOLYLTRANSFERASE AG85A"/>
    <property type="match status" value="1"/>
</dbReference>
<dbReference type="Pfam" id="PF00756">
    <property type="entry name" value="Esterase"/>
    <property type="match status" value="1"/>
</dbReference>
<dbReference type="PANTHER" id="PTHR48098">
    <property type="entry name" value="ENTEROCHELIN ESTERASE-RELATED"/>
    <property type="match status" value="1"/>
</dbReference>
<dbReference type="AlphaFoldDB" id="A0A2C8ZMH0"/>
<dbReference type="Proteomes" id="UP000219440">
    <property type="component" value="Unassembled WGS sequence"/>
</dbReference>